<feature type="transmembrane region" description="Helical" evidence="1">
    <location>
        <begin position="6"/>
        <end position="24"/>
    </location>
</feature>
<name>A0A0D6PJN0_9PROT</name>
<evidence type="ECO:0000256" key="1">
    <source>
        <dbReference type="SAM" id="Phobius"/>
    </source>
</evidence>
<proteinExistence type="predicted"/>
<gene>
    <name evidence="2" type="ORF">Aam_092_014</name>
</gene>
<dbReference type="AlphaFoldDB" id="A0A0D6PJN0"/>
<keyword evidence="1" id="KW-0812">Transmembrane</keyword>
<dbReference type="OrthoDB" id="7265336at2"/>
<dbReference type="RefSeq" id="WP_139284923.1">
    <property type="nucleotide sequence ID" value="NZ_BANC01000090.1"/>
</dbReference>
<keyword evidence="1" id="KW-1133">Transmembrane helix</keyword>
<organism evidence="2 3">
    <name type="scientific">Acidocella aminolytica 101 = DSM 11237</name>
    <dbReference type="NCBI Taxonomy" id="1120923"/>
    <lineage>
        <taxon>Bacteria</taxon>
        <taxon>Pseudomonadati</taxon>
        <taxon>Pseudomonadota</taxon>
        <taxon>Alphaproteobacteria</taxon>
        <taxon>Acetobacterales</taxon>
        <taxon>Acidocellaceae</taxon>
        <taxon>Acidocella</taxon>
    </lineage>
</organism>
<evidence type="ECO:0000313" key="3">
    <source>
        <dbReference type="Proteomes" id="UP000032668"/>
    </source>
</evidence>
<accession>A0A0D6PJN0</accession>
<evidence type="ECO:0000313" key="2">
    <source>
        <dbReference type="EMBL" id="GAN81393.1"/>
    </source>
</evidence>
<dbReference type="Proteomes" id="UP000032668">
    <property type="component" value="Unassembled WGS sequence"/>
</dbReference>
<comment type="caution">
    <text evidence="2">The sequence shown here is derived from an EMBL/GenBank/DDBJ whole genome shotgun (WGS) entry which is preliminary data.</text>
</comment>
<reference evidence="2 3" key="1">
    <citation type="submission" date="2012-11" db="EMBL/GenBank/DDBJ databases">
        <title>Whole genome sequence of Acidocella aminolytica 101 = DSM 11237.</title>
        <authorList>
            <person name="Azuma Y."/>
            <person name="Higashiura N."/>
            <person name="Hirakawa H."/>
            <person name="Matsushita K."/>
        </authorList>
    </citation>
    <scope>NUCLEOTIDE SEQUENCE [LARGE SCALE GENOMIC DNA]</scope>
    <source>
        <strain evidence="3">101 / DSM 11237</strain>
    </source>
</reference>
<protein>
    <submittedName>
        <fullName evidence="2">Uncharacterized protein</fullName>
    </submittedName>
</protein>
<feature type="transmembrane region" description="Helical" evidence="1">
    <location>
        <begin position="36"/>
        <end position="59"/>
    </location>
</feature>
<sequence>MARSDWFTARLLSVMFTLAGLFGLSRIARSSRLKVWPVLVFALLSYGFCYTGIVARLYALV</sequence>
<keyword evidence="3" id="KW-1185">Reference proteome</keyword>
<dbReference type="EMBL" id="BANC01000090">
    <property type="protein sequence ID" value="GAN81393.1"/>
    <property type="molecule type" value="Genomic_DNA"/>
</dbReference>
<keyword evidence="1" id="KW-0472">Membrane</keyword>